<gene>
    <name evidence="1" type="ORF">ACOLOM_LOCUS706</name>
</gene>
<keyword evidence="2" id="KW-1185">Reference proteome</keyword>
<evidence type="ECO:0000313" key="1">
    <source>
        <dbReference type="EMBL" id="CAG8449822.1"/>
    </source>
</evidence>
<name>A0ACA9K3R7_9GLOM</name>
<dbReference type="EMBL" id="CAJVPT010000759">
    <property type="protein sequence ID" value="CAG8449822.1"/>
    <property type="molecule type" value="Genomic_DNA"/>
</dbReference>
<reference evidence="1" key="1">
    <citation type="submission" date="2021-06" db="EMBL/GenBank/DDBJ databases">
        <authorList>
            <person name="Kallberg Y."/>
            <person name="Tangrot J."/>
            <person name="Rosling A."/>
        </authorList>
    </citation>
    <scope>NUCLEOTIDE SEQUENCE</scope>
    <source>
        <strain evidence="1">CL356</strain>
    </source>
</reference>
<protein>
    <submittedName>
        <fullName evidence="1">7336_t:CDS:1</fullName>
    </submittedName>
</protein>
<dbReference type="Proteomes" id="UP000789525">
    <property type="component" value="Unassembled WGS sequence"/>
</dbReference>
<sequence length="121" mass="14343">MNEKSSGGVLHFWTEIEKRQYEDNIEKESVYDSIKDSKDARTFLSDKLKSFVKEHARKRNHTSIKKLDHMEDSQGRKESYESNPDLHTPDPKKVGQTRTNLCSFLIILYLKKWRLPFRSIL</sequence>
<comment type="caution">
    <text evidence="1">The sequence shown here is derived from an EMBL/GenBank/DDBJ whole genome shotgun (WGS) entry which is preliminary data.</text>
</comment>
<organism evidence="1 2">
    <name type="scientific">Acaulospora colombiana</name>
    <dbReference type="NCBI Taxonomy" id="27376"/>
    <lineage>
        <taxon>Eukaryota</taxon>
        <taxon>Fungi</taxon>
        <taxon>Fungi incertae sedis</taxon>
        <taxon>Mucoromycota</taxon>
        <taxon>Glomeromycotina</taxon>
        <taxon>Glomeromycetes</taxon>
        <taxon>Diversisporales</taxon>
        <taxon>Acaulosporaceae</taxon>
        <taxon>Acaulospora</taxon>
    </lineage>
</organism>
<accession>A0ACA9K3R7</accession>
<proteinExistence type="predicted"/>
<evidence type="ECO:0000313" key="2">
    <source>
        <dbReference type="Proteomes" id="UP000789525"/>
    </source>
</evidence>